<dbReference type="AlphaFoldDB" id="A0A917YQT8"/>
<dbReference type="EMBL" id="BMLP01000015">
    <property type="protein sequence ID" value="GGO38917.1"/>
    <property type="molecule type" value="Genomic_DNA"/>
</dbReference>
<protein>
    <submittedName>
        <fullName evidence="1">Uncharacterized protein</fullName>
    </submittedName>
</protein>
<dbReference type="SUPFAM" id="SSF52540">
    <property type="entry name" value="P-loop containing nucleoside triphosphate hydrolases"/>
    <property type="match status" value="1"/>
</dbReference>
<organism evidence="1 2">
    <name type="scientific">Gemmobacter aquaticus</name>
    <dbReference type="NCBI Taxonomy" id="490185"/>
    <lineage>
        <taxon>Bacteria</taxon>
        <taxon>Pseudomonadati</taxon>
        <taxon>Pseudomonadota</taxon>
        <taxon>Alphaproteobacteria</taxon>
        <taxon>Rhodobacterales</taxon>
        <taxon>Paracoccaceae</taxon>
        <taxon>Gemmobacter</taxon>
    </lineage>
</organism>
<evidence type="ECO:0000313" key="1">
    <source>
        <dbReference type="EMBL" id="GGO38917.1"/>
    </source>
</evidence>
<reference evidence="1 2" key="1">
    <citation type="journal article" date="2014" name="Int. J. Syst. Evol. Microbiol.">
        <title>Complete genome sequence of Corynebacterium casei LMG S-19264T (=DSM 44701T), isolated from a smear-ripened cheese.</title>
        <authorList>
            <consortium name="US DOE Joint Genome Institute (JGI-PGF)"/>
            <person name="Walter F."/>
            <person name="Albersmeier A."/>
            <person name="Kalinowski J."/>
            <person name="Ruckert C."/>
        </authorList>
    </citation>
    <scope>NUCLEOTIDE SEQUENCE [LARGE SCALE GENOMIC DNA]</scope>
    <source>
        <strain evidence="1 2">CGMCC 1.7029</strain>
    </source>
</reference>
<proteinExistence type="predicted"/>
<sequence>MVIVTHRMNILRRVSHVAVLDQGRLARFGRAAEILQPGGVQPMAGRTTPADSAGAETIQVVRAPRPQPPGAAPRTGGAA</sequence>
<dbReference type="InterPro" id="IPR027417">
    <property type="entry name" value="P-loop_NTPase"/>
</dbReference>
<dbReference type="Gene3D" id="3.40.50.300">
    <property type="entry name" value="P-loop containing nucleotide triphosphate hydrolases"/>
    <property type="match status" value="1"/>
</dbReference>
<keyword evidence="2" id="KW-1185">Reference proteome</keyword>
<evidence type="ECO:0000313" key="2">
    <source>
        <dbReference type="Proteomes" id="UP000598196"/>
    </source>
</evidence>
<dbReference type="Proteomes" id="UP000598196">
    <property type="component" value="Unassembled WGS sequence"/>
</dbReference>
<gene>
    <name evidence="1" type="ORF">GCM10010991_36970</name>
</gene>
<comment type="caution">
    <text evidence="1">The sequence shown here is derived from an EMBL/GenBank/DDBJ whole genome shotgun (WGS) entry which is preliminary data.</text>
</comment>
<accession>A0A917YQT8</accession>
<name>A0A917YQT8_9RHOB</name>